<dbReference type="Proteomes" id="UP000694864">
    <property type="component" value="Chromosome 13"/>
</dbReference>
<feature type="compositionally biased region" description="Basic and acidic residues" evidence="1">
    <location>
        <begin position="76"/>
        <end position="97"/>
    </location>
</feature>
<feature type="region of interest" description="Disordered" evidence="1">
    <location>
        <begin position="58"/>
        <end position="112"/>
    </location>
</feature>
<proteinExistence type="predicted"/>
<feature type="region of interest" description="Disordered" evidence="1">
    <location>
        <begin position="472"/>
        <end position="517"/>
    </location>
</feature>
<sequence>MSNPMMFSESSSKNSRRVHQRRDRKMWKKPIKISRLPSFGFSGSDFTVDQIPAIFSGYTAESEDSSSSSSSSEMSDDSRTYSKSSDENEHIDQESSRSVKRRAKLKSVSSMKVLRRQSTRKLHGGGQRLKKMRSLKRLTSNSTHKNLDSISRDGFGLLKPHYLRPTSSSASKNIESNQKNLGVARLKRIASLRYNGLLKATCSSAMKGSSSKKSNDVCTYRYCSLHGRRHSHATDNNVGVPSLKRFVSMRRKFMKRQNSVNRRLVLLKRTLSRKRGPLGGGIVTDQESKEVDDNADGESNEEVFEEEVSSSENGGDNSESNGRSSETVMVDVEVNEEGGMVSMDTVASANKQWVQESKTEIMDDSDGIINKDLKENAAQWHNICEQTVMGLDHEEVKSEETVGDNEKVFREGSSLEMREEDGKKTVGDNNEEVFREGSFGEMREEDVKKTVDVWNETVSLVKQAFDEILAEITDDDSSDDTSVTKDEPLEDGLPKEDDVGADSSDSSSSDMHPTEGRDNHLSVIVSAFHMESDHQRGPKKWTYLKRVILLKRFLKSLDRREKRKLSNGEDRETIMRLRRELVGERKNAEEWIRRAYRAVSTILGASLSCWALHGA</sequence>
<evidence type="ECO:0000313" key="3">
    <source>
        <dbReference type="Proteomes" id="UP000694864"/>
    </source>
</evidence>
<gene>
    <name evidence="4" type="primary">LOC104737827</name>
</gene>
<reference evidence="4" key="2">
    <citation type="submission" date="2025-08" db="UniProtKB">
        <authorList>
            <consortium name="RefSeq"/>
        </authorList>
    </citation>
    <scope>IDENTIFICATION</scope>
    <source>
        <tissue evidence="4">Leaf</tissue>
    </source>
</reference>
<feature type="region of interest" description="Disordered" evidence="1">
    <location>
        <begin position="276"/>
        <end position="327"/>
    </location>
</feature>
<protein>
    <submittedName>
        <fullName evidence="4">Uncharacterized protein LOC104737827</fullName>
    </submittedName>
</protein>
<feature type="domain" description="Calmodulin-binding" evidence="2">
    <location>
        <begin position="519"/>
        <end position="609"/>
    </location>
</feature>
<organism evidence="3 4">
    <name type="scientific">Camelina sativa</name>
    <name type="common">False flax</name>
    <name type="synonym">Myagrum sativum</name>
    <dbReference type="NCBI Taxonomy" id="90675"/>
    <lineage>
        <taxon>Eukaryota</taxon>
        <taxon>Viridiplantae</taxon>
        <taxon>Streptophyta</taxon>
        <taxon>Embryophyta</taxon>
        <taxon>Tracheophyta</taxon>
        <taxon>Spermatophyta</taxon>
        <taxon>Magnoliopsida</taxon>
        <taxon>eudicotyledons</taxon>
        <taxon>Gunneridae</taxon>
        <taxon>Pentapetalae</taxon>
        <taxon>rosids</taxon>
        <taxon>malvids</taxon>
        <taxon>Brassicales</taxon>
        <taxon>Brassicaceae</taxon>
        <taxon>Camelineae</taxon>
        <taxon>Camelina</taxon>
    </lineage>
</organism>
<accession>A0ABM0VHW3</accession>
<reference evidence="3" key="1">
    <citation type="journal article" date="2014" name="Nat. Commun.">
        <title>The emerging biofuel crop Camelina sativa retains a highly undifferentiated hexaploid genome structure.</title>
        <authorList>
            <person name="Kagale S."/>
            <person name="Koh C."/>
            <person name="Nixon J."/>
            <person name="Bollina V."/>
            <person name="Clarke W.E."/>
            <person name="Tuteja R."/>
            <person name="Spillane C."/>
            <person name="Robinson S.J."/>
            <person name="Links M.G."/>
            <person name="Clarke C."/>
            <person name="Higgins E.E."/>
            <person name="Huebert T."/>
            <person name="Sharpe A.G."/>
            <person name="Parkin I.A."/>
        </authorList>
    </citation>
    <scope>NUCLEOTIDE SEQUENCE [LARGE SCALE GENOMIC DNA]</scope>
    <source>
        <strain evidence="3">cv. DH55</strain>
    </source>
</reference>
<feature type="compositionally biased region" description="Low complexity" evidence="1">
    <location>
        <begin position="310"/>
        <end position="326"/>
    </location>
</feature>
<evidence type="ECO:0000256" key="1">
    <source>
        <dbReference type="SAM" id="MobiDB-lite"/>
    </source>
</evidence>
<dbReference type="PANTHER" id="PTHR33923">
    <property type="entry name" value="CALMODULIN-BINDING PROTEIN-RELATED"/>
    <property type="match status" value="1"/>
</dbReference>
<evidence type="ECO:0000259" key="2">
    <source>
        <dbReference type="SMART" id="SM01054"/>
    </source>
</evidence>
<dbReference type="SMART" id="SM01054">
    <property type="entry name" value="CaM_binding"/>
    <property type="match status" value="1"/>
</dbReference>
<feature type="compositionally biased region" description="Polar residues" evidence="1">
    <location>
        <begin position="1"/>
        <end position="13"/>
    </location>
</feature>
<dbReference type="RefSeq" id="XP_010456390.1">
    <property type="nucleotide sequence ID" value="XM_010458088.1"/>
</dbReference>
<keyword evidence="3" id="KW-1185">Reference proteome</keyword>
<feature type="compositionally biased region" description="Acidic residues" evidence="1">
    <location>
        <begin position="293"/>
        <end position="309"/>
    </location>
</feature>
<dbReference type="InterPro" id="IPR012417">
    <property type="entry name" value="CaM-bd_dom_pln"/>
</dbReference>
<feature type="region of interest" description="Disordered" evidence="1">
    <location>
        <begin position="1"/>
        <end position="29"/>
    </location>
</feature>
<dbReference type="InterPro" id="IPR044681">
    <property type="entry name" value="PICBP-like"/>
</dbReference>
<evidence type="ECO:0000313" key="4">
    <source>
        <dbReference type="RefSeq" id="XP_010456390.1"/>
    </source>
</evidence>
<dbReference type="GeneID" id="104737827"/>
<dbReference type="PANTHER" id="PTHR33923:SF3">
    <property type="entry name" value="CALMODULIN BINDING PROTEIN PICBP"/>
    <property type="match status" value="1"/>
</dbReference>
<feature type="compositionally biased region" description="Basic residues" evidence="1">
    <location>
        <begin position="14"/>
        <end position="29"/>
    </location>
</feature>
<feature type="compositionally biased region" description="Basic and acidic residues" evidence="1">
    <location>
        <begin position="482"/>
        <end position="498"/>
    </location>
</feature>
<name>A0ABM0VHW3_CAMSA</name>